<evidence type="ECO:0000313" key="9">
    <source>
        <dbReference type="RefSeq" id="XP_022327286.1"/>
    </source>
</evidence>
<evidence type="ECO:0000256" key="4">
    <source>
        <dbReference type="ARBA" id="ARBA00022989"/>
    </source>
</evidence>
<feature type="region of interest" description="Disordered" evidence="6">
    <location>
        <begin position="1"/>
        <end position="25"/>
    </location>
</feature>
<evidence type="ECO:0000256" key="2">
    <source>
        <dbReference type="ARBA" id="ARBA00006843"/>
    </source>
</evidence>
<dbReference type="RefSeq" id="XP_022327286.1">
    <property type="nucleotide sequence ID" value="XM_022471578.1"/>
</dbReference>
<keyword evidence="5 7" id="KW-0472">Membrane</keyword>
<dbReference type="InterPro" id="IPR007593">
    <property type="entry name" value="CD225/Dispanin_fam"/>
</dbReference>
<dbReference type="KEGG" id="cvn:111126742"/>
<reference evidence="9" key="1">
    <citation type="submission" date="2025-08" db="UniProtKB">
        <authorList>
            <consortium name="RefSeq"/>
        </authorList>
    </citation>
    <scope>IDENTIFICATION</scope>
    <source>
        <tissue evidence="9">Whole sample</tissue>
    </source>
</reference>
<feature type="compositionally biased region" description="Polar residues" evidence="6">
    <location>
        <begin position="46"/>
        <end position="63"/>
    </location>
</feature>
<comment type="subcellular location">
    <subcellularLocation>
        <location evidence="1">Membrane</location>
    </subcellularLocation>
</comment>
<dbReference type="InterPro" id="IPR051423">
    <property type="entry name" value="CD225/Dispanin"/>
</dbReference>
<feature type="transmembrane region" description="Helical" evidence="7">
    <location>
        <begin position="115"/>
        <end position="143"/>
    </location>
</feature>
<gene>
    <name evidence="9" type="primary">LOC111126742</name>
</gene>
<feature type="region of interest" description="Disordered" evidence="6">
    <location>
        <begin position="38"/>
        <end position="63"/>
    </location>
</feature>
<dbReference type="GeneID" id="111126742"/>
<dbReference type="PANTHER" id="PTHR14948:SF46">
    <property type="entry name" value="DISPANIN SUBFAMILY A MEMBER 2B-LIKE-RELATED"/>
    <property type="match status" value="1"/>
</dbReference>
<proteinExistence type="inferred from homology"/>
<comment type="similarity">
    <text evidence="2">Belongs to the CD225/Dispanin family.</text>
</comment>
<name>A0A8B8DJW9_CRAVI</name>
<keyword evidence="8" id="KW-1185">Reference proteome</keyword>
<dbReference type="PANTHER" id="PTHR14948">
    <property type="entry name" value="NG5"/>
    <property type="match status" value="1"/>
</dbReference>
<evidence type="ECO:0000256" key="7">
    <source>
        <dbReference type="SAM" id="Phobius"/>
    </source>
</evidence>
<evidence type="ECO:0000256" key="1">
    <source>
        <dbReference type="ARBA" id="ARBA00004370"/>
    </source>
</evidence>
<evidence type="ECO:0000256" key="5">
    <source>
        <dbReference type="ARBA" id="ARBA00023136"/>
    </source>
</evidence>
<sequence length="152" mass="16446">METEALTLNEQKGASPRKTSDAQDKSTVHFLSVSNSSIVQSKSSITDTAPESDNTSRQVAPSTRKPQNYMILSLVTLFFNCPFGCAAVVFSLLSSKSYFEGRRKEAAQRGGIAKWVSIVGLAVSVVVVLFVIVYAVVIVPNVIDNAQDLMNN</sequence>
<dbReference type="AlphaFoldDB" id="A0A8B8DJW9"/>
<evidence type="ECO:0000256" key="6">
    <source>
        <dbReference type="SAM" id="MobiDB-lite"/>
    </source>
</evidence>
<evidence type="ECO:0000256" key="3">
    <source>
        <dbReference type="ARBA" id="ARBA00022692"/>
    </source>
</evidence>
<organism evidence="8 9">
    <name type="scientific">Crassostrea virginica</name>
    <name type="common">Eastern oyster</name>
    <dbReference type="NCBI Taxonomy" id="6565"/>
    <lineage>
        <taxon>Eukaryota</taxon>
        <taxon>Metazoa</taxon>
        <taxon>Spiralia</taxon>
        <taxon>Lophotrochozoa</taxon>
        <taxon>Mollusca</taxon>
        <taxon>Bivalvia</taxon>
        <taxon>Autobranchia</taxon>
        <taxon>Pteriomorphia</taxon>
        <taxon>Ostreida</taxon>
        <taxon>Ostreoidea</taxon>
        <taxon>Ostreidae</taxon>
        <taxon>Crassostrea</taxon>
    </lineage>
</organism>
<evidence type="ECO:0000313" key="8">
    <source>
        <dbReference type="Proteomes" id="UP000694844"/>
    </source>
</evidence>
<keyword evidence="4 7" id="KW-1133">Transmembrane helix</keyword>
<protein>
    <submittedName>
        <fullName evidence="9">Transmembrane protein 233-like</fullName>
    </submittedName>
</protein>
<feature type="compositionally biased region" description="Polar residues" evidence="6">
    <location>
        <begin position="1"/>
        <end position="12"/>
    </location>
</feature>
<dbReference type="GO" id="GO:0016020">
    <property type="term" value="C:membrane"/>
    <property type="evidence" value="ECO:0007669"/>
    <property type="project" value="UniProtKB-SubCell"/>
</dbReference>
<feature type="transmembrane region" description="Helical" evidence="7">
    <location>
        <begin position="69"/>
        <end position="94"/>
    </location>
</feature>
<dbReference type="Proteomes" id="UP000694844">
    <property type="component" value="Chromosome 3"/>
</dbReference>
<accession>A0A8B8DJW9</accession>
<dbReference type="Pfam" id="PF04505">
    <property type="entry name" value="CD225"/>
    <property type="match status" value="1"/>
</dbReference>
<keyword evidence="3 7" id="KW-0812">Transmembrane</keyword>